<dbReference type="EMBL" id="LK023318">
    <property type="protein sequence ID" value="CDS05878.1"/>
    <property type="molecule type" value="Genomic_DNA"/>
</dbReference>
<sequence length="61" mass="6943">MYIVPTQGTIFDHDKISQLIAYINERVTKEAMKLHADSVTVLKELPHSNSFKKKAQTNGKQ</sequence>
<organism evidence="1">
    <name type="scientific">Lichtheimia ramosa</name>
    <dbReference type="NCBI Taxonomy" id="688394"/>
    <lineage>
        <taxon>Eukaryota</taxon>
        <taxon>Fungi</taxon>
        <taxon>Fungi incertae sedis</taxon>
        <taxon>Mucoromycota</taxon>
        <taxon>Mucoromycotina</taxon>
        <taxon>Mucoromycetes</taxon>
        <taxon>Mucorales</taxon>
        <taxon>Lichtheimiaceae</taxon>
        <taxon>Lichtheimia</taxon>
    </lineage>
</organism>
<name>A0A077WFI7_9FUNG</name>
<accession>A0A077WFI7</accession>
<dbReference type="AlphaFoldDB" id="A0A077WFI7"/>
<evidence type="ECO:0000313" key="1">
    <source>
        <dbReference type="EMBL" id="CDS05878.1"/>
    </source>
</evidence>
<protein>
    <submittedName>
        <fullName evidence="1">Uncharacterized protein</fullName>
    </submittedName>
</protein>
<proteinExistence type="predicted"/>
<gene>
    <name evidence="1" type="ORF">LRAMOSA08406</name>
</gene>
<reference evidence="1" key="1">
    <citation type="journal article" date="2014" name="Genome Announc.">
        <title>De novo whole-genome sequence and genome annotation of Lichtheimia ramosa.</title>
        <authorList>
            <person name="Linde J."/>
            <person name="Schwartze V."/>
            <person name="Binder U."/>
            <person name="Lass-Florl C."/>
            <person name="Voigt K."/>
            <person name="Horn F."/>
        </authorList>
    </citation>
    <scope>NUCLEOTIDE SEQUENCE</scope>
    <source>
        <strain evidence="1">JMRC FSU:6197</strain>
    </source>
</reference>